<dbReference type="EMBL" id="KQ964245">
    <property type="protein sequence ID" value="KXJ97077.1"/>
    <property type="molecule type" value="Genomic_DNA"/>
</dbReference>
<keyword evidence="4" id="KW-1185">Reference proteome</keyword>
<keyword evidence="2" id="KW-0408">Iron</keyword>
<dbReference type="AlphaFoldDB" id="A0A136JIU9"/>
<accession>A0A136JIU9</accession>
<reference evidence="4" key="1">
    <citation type="submission" date="2016-02" db="EMBL/GenBank/DDBJ databases">
        <title>Draft genome sequence of Microdochium bolleyi, a fungal endophyte of beachgrass.</title>
        <authorList>
            <consortium name="DOE Joint Genome Institute"/>
            <person name="David A.S."/>
            <person name="May G."/>
            <person name="Haridas S."/>
            <person name="Lim J."/>
            <person name="Wang M."/>
            <person name="Labutti K."/>
            <person name="Lipzen A."/>
            <person name="Barry K."/>
            <person name="Grigoriev I.V."/>
        </authorList>
    </citation>
    <scope>NUCLEOTIDE SEQUENCE [LARGE SCALE GENOMIC DNA]</scope>
    <source>
        <strain evidence="4">J235TASD1</strain>
    </source>
</reference>
<dbReference type="InterPro" id="IPR015915">
    <property type="entry name" value="Kelch-typ_b-propeller"/>
</dbReference>
<gene>
    <name evidence="3" type="ORF">Micbo1qcDRAFT_211346</name>
</gene>
<dbReference type="PANTHER" id="PTHR47435">
    <property type="entry name" value="KELCH REPEAT PROTEIN (AFU_ORTHOLOGUE AFUA_5G12780)"/>
    <property type="match status" value="1"/>
</dbReference>
<evidence type="ECO:0000313" key="4">
    <source>
        <dbReference type="Proteomes" id="UP000070501"/>
    </source>
</evidence>
<dbReference type="OrthoDB" id="10250130at2759"/>
<dbReference type="STRING" id="196109.A0A136JIU9"/>
<evidence type="ECO:0000313" key="3">
    <source>
        <dbReference type="EMBL" id="KXJ97077.1"/>
    </source>
</evidence>
<organism evidence="3 4">
    <name type="scientific">Microdochium bolleyi</name>
    <dbReference type="NCBI Taxonomy" id="196109"/>
    <lineage>
        <taxon>Eukaryota</taxon>
        <taxon>Fungi</taxon>
        <taxon>Dikarya</taxon>
        <taxon>Ascomycota</taxon>
        <taxon>Pezizomycotina</taxon>
        <taxon>Sordariomycetes</taxon>
        <taxon>Xylariomycetidae</taxon>
        <taxon>Xylariales</taxon>
        <taxon>Microdochiaceae</taxon>
        <taxon>Microdochium</taxon>
    </lineage>
</organism>
<name>A0A136JIU9_9PEZI</name>
<keyword evidence="1" id="KW-0677">Repeat</keyword>
<evidence type="ECO:0000256" key="2">
    <source>
        <dbReference type="ARBA" id="ARBA00023004"/>
    </source>
</evidence>
<proteinExistence type="predicted"/>
<evidence type="ECO:0000256" key="1">
    <source>
        <dbReference type="ARBA" id="ARBA00022737"/>
    </source>
</evidence>
<evidence type="ECO:0008006" key="5">
    <source>
        <dbReference type="Google" id="ProtNLM"/>
    </source>
</evidence>
<dbReference type="GO" id="GO:0019760">
    <property type="term" value="P:glucosinolate metabolic process"/>
    <property type="evidence" value="ECO:0007669"/>
    <property type="project" value="UniProtKB-ARBA"/>
</dbReference>
<dbReference type="SUPFAM" id="SSF117281">
    <property type="entry name" value="Kelch motif"/>
    <property type="match status" value="1"/>
</dbReference>
<protein>
    <recommendedName>
        <fullName evidence="5">Galactose oxidase</fullName>
    </recommendedName>
</protein>
<dbReference type="Pfam" id="PF24681">
    <property type="entry name" value="Kelch_KLHDC2_KLHL20_DRC7"/>
    <property type="match status" value="1"/>
</dbReference>
<dbReference type="InParanoid" id="A0A136JIU9"/>
<sequence length="428" mass="45707">MAELAAGLIAAEEIVSTSVQAGAAGYAVAKPTMPVRASFEKFGSATVPGTSRSSLARAHHTLTVVDNKAYIFGGQIASGDLASNEIHALTFAGPEEGKPEYQMLPAITSDAAAPGPAARTKHAACAVGKHVVVYGGCGQLGELVDDRSTLWQFDTQRLMWQVLQPETHPERVPAPRSEGILLSHDNNLILFGGRDGTGAILQDVWHFNTFTKTWNALPSAPIATDSAAIAANTLYLISSHDSLSSDVHSLAIELYAPQPPTWQTTTYPTNPLTPGPGTRTNAGFLPVSTGYGRNFLLYLFGDKKPYRNGVTSMASNAIEAPRWDDLWTFQVSSSEPEMQTTTDFANAIKPARIKDQIREKLGVDTGNMTWCKVEPHSTDETASEKGSHPGPRSCFACGAAADARTVILWGGISDSGEVLGDGWILRLE</sequence>
<dbReference type="Gene3D" id="2.120.10.80">
    <property type="entry name" value="Kelch-type beta propeller"/>
    <property type="match status" value="1"/>
</dbReference>
<dbReference type="PANTHER" id="PTHR47435:SF10">
    <property type="entry name" value="TIP ELONGATION ABERRANT PROTEIN 3"/>
    <property type="match status" value="1"/>
</dbReference>
<dbReference type="Proteomes" id="UP000070501">
    <property type="component" value="Unassembled WGS sequence"/>
</dbReference>